<keyword evidence="4" id="KW-0540">Nuclease</keyword>
<feature type="region of interest" description="Disordered" evidence="8">
    <location>
        <begin position="39"/>
        <end position="61"/>
    </location>
</feature>
<evidence type="ECO:0000256" key="1">
    <source>
        <dbReference type="ARBA" id="ARBA00012493"/>
    </source>
</evidence>
<name>A0A2N9FNY9_FAGSY</name>
<dbReference type="CDD" id="cd01647">
    <property type="entry name" value="RT_LTR"/>
    <property type="match status" value="1"/>
</dbReference>
<dbReference type="AlphaFoldDB" id="A0A2N9FNY9"/>
<feature type="compositionally biased region" description="Polar residues" evidence="8">
    <location>
        <begin position="51"/>
        <end position="61"/>
    </location>
</feature>
<evidence type="ECO:0000256" key="3">
    <source>
        <dbReference type="ARBA" id="ARBA00022695"/>
    </source>
</evidence>
<dbReference type="Pfam" id="PF17917">
    <property type="entry name" value="RT_RNaseH"/>
    <property type="match status" value="1"/>
</dbReference>
<dbReference type="CDD" id="cd09274">
    <property type="entry name" value="RNase_HI_RT_Ty3"/>
    <property type="match status" value="1"/>
</dbReference>
<feature type="region of interest" description="Disordered" evidence="8">
    <location>
        <begin position="96"/>
        <end position="115"/>
    </location>
</feature>
<keyword evidence="6" id="KW-0378">Hydrolase</keyword>
<dbReference type="CDD" id="cd00303">
    <property type="entry name" value="retropepsin_like"/>
    <property type="match status" value="1"/>
</dbReference>
<dbReference type="GO" id="GO:0016787">
    <property type="term" value="F:hydrolase activity"/>
    <property type="evidence" value="ECO:0007669"/>
    <property type="project" value="UniProtKB-KW"/>
</dbReference>
<evidence type="ECO:0000256" key="8">
    <source>
        <dbReference type="SAM" id="MobiDB-lite"/>
    </source>
</evidence>
<dbReference type="InterPro" id="IPR043502">
    <property type="entry name" value="DNA/RNA_pol_sf"/>
</dbReference>
<feature type="domain" description="Reverse transcriptase" evidence="9">
    <location>
        <begin position="487"/>
        <end position="653"/>
    </location>
</feature>
<sequence>MLLGTFMQKQSEQNQRFKTMFTRMDEEVRETKNHLAKLTNALSATEKGKLPSQTQPNPNNQSVKIVSKDNHEECKAVTILRSGKAIGEEVEKGIPKAKEKSKETKVEMDESGTPKVKEAEPVNLPLLHIIKQMPAYAKVIKDLCTVKRKHHLKKTAFFTEQVSVIIQHKVPPKYKDPGCPTISCTIGEYLVERALLDLGASINLLPFTVYQQMGLGDLKPTSMTLQLADRSVRTPKGMVEDVLIKIENFYYPVDFIILDTEPTLHPDNGIPIILGRPFLATANALINCRNGRMKITFGSMTAELNIFNVMRQQLEDDECHYVNLIRYSGARRVLEEEQVMAVNEPWRPRFEELPETEKKPMPSSEEIPQLELKPLPNGFKYAYLGPGETFPVVISAALNEEQEGKLLCVLRDHKLALGWTIADIKGISPLICTHKIYLEDDCKTSREPQRRLNPTMKDVVKNEVVPKKSGITVVKNANDELIPTRLVTGWRMCIDYRKLNSATRKDHFPLPFIDQILERVAGHEYCFLLFQIEIARRPRKDGYSGYYQIEIALEDQGKTTFTCPFGTFAFRRMPFGLCNAPATFQRCMVSIFSDMVEKFMEVFMDDLSVFGDSFDDCLNNLKLVLARCVEKGLVLNWEKCHFMVTSGIVLGHVVSSKGIEVDKAKVDLILNLPTPKTVRDVRSFLGHAGFYRRFIKDFSAISRPLCNLLLKESTFEWTESCEVAFKKLVQLLTSAPIMQAPDWSLPFEIMCDASDYAVGAVLGQRKDKKPHVIYYASRTLNSAQMNYTTTEKELLAVVFALDKFRSYLMGTSIVVFTDHAALRYLLSKKDAKARLIRWILLLQEFNLQIKDKKGVENVVADHLSRLTFEEVKEEIPIRDSFPDEQLFAVTKLPWYAHIVNYLVKGFIPETWTAQDRRKFFVELIKDHLGMSPYRLVYGKPCHLPVEMEHRAYWAIKAFNFDLKEASELRKFQMSELEELRNEAYISTHHYKERMKLFHDKKIVRKTFELNQTVLLYDSKLHTFSGKDGRILKVNGQRLRPYLGEVVPAEEIMSLELPTYGDAS</sequence>
<keyword evidence="3" id="KW-0548">Nucleotidyltransferase</keyword>
<dbReference type="Gene3D" id="3.10.10.10">
    <property type="entry name" value="HIV Type 1 Reverse Transcriptase, subunit A, domain 1"/>
    <property type="match status" value="1"/>
</dbReference>
<dbReference type="PANTHER" id="PTHR34072:SF57">
    <property type="entry name" value="RNA-DIRECTED DNA POLYMERASE"/>
    <property type="match status" value="1"/>
</dbReference>
<keyword evidence="5" id="KW-0255">Endonuclease</keyword>
<organism evidence="11">
    <name type="scientific">Fagus sylvatica</name>
    <name type="common">Beechnut</name>
    <dbReference type="NCBI Taxonomy" id="28930"/>
    <lineage>
        <taxon>Eukaryota</taxon>
        <taxon>Viridiplantae</taxon>
        <taxon>Streptophyta</taxon>
        <taxon>Embryophyta</taxon>
        <taxon>Tracheophyta</taxon>
        <taxon>Spermatophyta</taxon>
        <taxon>Magnoliopsida</taxon>
        <taxon>eudicotyledons</taxon>
        <taxon>Gunneridae</taxon>
        <taxon>Pentapetalae</taxon>
        <taxon>rosids</taxon>
        <taxon>fabids</taxon>
        <taxon>Fagales</taxon>
        <taxon>Fagaceae</taxon>
        <taxon>Fagus</taxon>
    </lineage>
</organism>
<reference evidence="11" key="1">
    <citation type="submission" date="2018-02" db="EMBL/GenBank/DDBJ databases">
        <authorList>
            <person name="Cohen D.B."/>
            <person name="Kent A.D."/>
        </authorList>
    </citation>
    <scope>NUCLEOTIDE SEQUENCE</scope>
</reference>
<dbReference type="GO" id="GO:0004519">
    <property type="term" value="F:endonuclease activity"/>
    <property type="evidence" value="ECO:0007669"/>
    <property type="project" value="UniProtKB-KW"/>
</dbReference>
<dbReference type="FunFam" id="3.30.70.270:FF:000020">
    <property type="entry name" value="Transposon Tf2-6 polyprotein-like Protein"/>
    <property type="match status" value="1"/>
</dbReference>
<dbReference type="FunFam" id="3.10.20.370:FF:000001">
    <property type="entry name" value="Retrovirus-related Pol polyprotein from transposon 17.6-like protein"/>
    <property type="match status" value="1"/>
</dbReference>
<feature type="compositionally biased region" description="Basic and acidic residues" evidence="8">
    <location>
        <begin position="96"/>
        <end position="108"/>
    </location>
</feature>
<dbReference type="InterPro" id="IPR041373">
    <property type="entry name" value="RT_RNaseH"/>
</dbReference>
<evidence type="ECO:0000256" key="7">
    <source>
        <dbReference type="ARBA" id="ARBA00022918"/>
    </source>
</evidence>
<dbReference type="Gene3D" id="2.40.70.10">
    <property type="entry name" value="Acid Proteases"/>
    <property type="match status" value="1"/>
</dbReference>
<evidence type="ECO:0000256" key="5">
    <source>
        <dbReference type="ARBA" id="ARBA00022759"/>
    </source>
</evidence>
<proteinExistence type="predicted"/>
<dbReference type="SUPFAM" id="SSF56672">
    <property type="entry name" value="DNA/RNA polymerases"/>
    <property type="match status" value="1"/>
</dbReference>
<gene>
    <name evidence="11" type="ORF">FSB_LOCUS16820</name>
</gene>
<dbReference type="EC" id="2.7.7.49" evidence="1"/>
<evidence type="ECO:0000259" key="10">
    <source>
        <dbReference type="Pfam" id="PF17917"/>
    </source>
</evidence>
<dbReference type="PANTHER" id="PTHR34072">
    <property type="entry name" value="ENZYMATIC POLYPROTEIN-RELATED"/>
    <property type="match status" value="1"/>
</dbReference>
<dbReference type="SUPFAM" id="SSF50630">
    <property type="entry name" value="Acid proteases"/>
    <property type="match status" value="1"/>
</dbReference>
<keyword evidence="2" id="KW-0808">Transferase</keyword>
<accession>A0A2N9FNY9</accession>
<evidence type="ECO:0000259" key="9">
    <source>
        <dbReference type="Pfam" id="PF00078"/>
    </source>
</evidence>
<feature type="domain" description="Reverse transcriptase RNase H-like" evidence="10">
    <location>
        <begin position="742"/>
        <end position="845"/>
    </location>
</feature>
<evidence type="ECO:0000313" key="11">
    <source>
        <dbReference type="EMBL" id="SPC88938.1"/>
    </source>
</evidence>
<dbReference type="InterPro" id="IPR000477">
    <property type="entry name" value="RT_dom"/>
</dbReference>
<dbReference type="GO" id="GO:0003964">
    <property type="term" value="F:RNA-directed DNA polymerase activity"/>
    <property type="evidence" value="ECO:0007669"/>
    <property type="project" value="UniProtKB-KW"/>
</dbReference>
<dbReference type="Pfam" id="PF00078">
    <property type="entry name" value="RVT_1"/>
    <property type="match status" value="1"/>
</dbReference>
<evidence type="ECO:0000256" key="4">
    <source>
        <dbReference type="ARBA" id="ARBA00022722"/>
    </source>
</evidence>
<keyword evidence="7" id="KW-0695">RNA-directed DNA polymerase</keyword>
<protein>
    <recommendedName>
        <fullName evidence="1">RNA-directed DNA polymerase</fullName>
        <ecNumber evidence="1">2.7.7.49</ecNumber>
    </recommendedName>
</protein>
<dbReference type="EMBL" id="OIVN01001031">
    <property type="protein sequence ID" value="SPC88938.1"/>
    <property type="molecule type" value="Genomic_DNA"/>
</dbReference>
<dbReference type="Gene3D" id="3.30.70.270">
    <property type="match status" value="2"/>
</dbReference>
<evidence type="ECO:0000256" key="2">
    <source>
        <dbReference type="ARBA" id="ARBA00022679"/>
    </source>
</evidence>
<evidence type="ECO:0000256" key="6">
    <source>
        <dbReference type="ARBA" id="ARBA00022801"/>
    </source>
</evidence>
<dbReference type="InterPro" id="IPR021109">
    <property type="entry name" value="Peptidase_aspartic_dom_sf"/>
</dbReference>
<dbReference type="InterPro" id="IPR043128">
    <property type="entry name" value="Rev_trsase/Diguanyl_cyclase"/>
</dbReference>